<dbReference type="Proteomes" id="UP001162156">
    <property type="component" value="Unassembled WGS sequence"/>
</dbReference>
<gene>
    <name evidence="2" type="ORF">NQ314_000748</name>
</gene>
<sequence>MTSIENVIIANIERNPDKSEVSEPYYLSDEELNIDTNASNNSNKRLGREKDFNRPKCKKNKLWSGVAKEMNGTLRGPYSLTSENCDSKYRNLLKTYKANKKKQNSSGESAINWEYFTDFDEILGCKASVQPPQNTIFDTMEIADEDNNNSSTQEDTETNENALEVGTLVDLVSEVGSSNTNKETSKMEEKERRKELFVQQKWEEEKQLRREETNAVLKLAEGLAKKTDYK</sequence>
<name>A0AAV8ZVA6_9CUCU</name>
<accession>A0AAV8ZVA6</accession>
<reference evidence="2" key="1">
    <citation type="journal article" date="2023" name="Insect Mol. Biol.">
        <title>Genome sequencing provides insights into the evolution of gene families encoding plant cell wall-degrading enzymes in longhorned beetles.</title>
        <authorList>
            <person name="Shin N.R."/>
            <person name="Okamura Y."/>
            <person name="Kirsch R."/>
            <person name="Pauchet Y."/>
        </authorList>
    </citation>
    <scope>NUCLEOTIDE SEQUENCE</scope>
    <source>
        <strain evidence="2">RBIC_L_NR</strain>
    </source>
</reference>
<dbReference type="AlphaFoldDB" id="A0AAV8ZVA6"/>
<organism evidence="2 3">
    <name type="scientific">Rhamnusium bicolor</name>
    <dbReference type="NCBI Taxonomy" id="1586634"/>
    <lineage>
        <taxon>Eukaryota</taxon>
        <taxon>Metazoa</taxon>
        <taxon>Ecdysozoa</taxon>
        <taxon>Arthropoda</taxon>
        <taxon>Hexapoda</taxon>
        <taxon>Insecta</taxon>
        <taxon>Pterygota</taxon>
        <taxon>Neoptera</taxon>
        <taxon>Endopterygota</taxon>
        <taxon>Coleoptera</taxon>
        <taxon>Polyphaga</taxon>
        <taxon>Cucujiformia</taxon>
        <taxon>Chrysomeloidea</taxon>
        <taxon>Cerambycidae</taxon>
        <taxon>Lepturinae</taxon>
        <taxon>Rhagiini</taxon>
        <taxon>Rhamnusium</taxon>
    </lineage>
</organism>
<evidence type="ECO:0000259" key="1">
    <source>
        <dbReference type="Pfam" id="PF13837"/>
    </source>
</evidence>
<dbReference type="InterPro" id="IPR044822">
    <property type="entry name" value="Myb_DNA-bind_4"/>
</dbReference>
<evidence type="ECO:0000313" key="2">
    <source>
        <dbReference type="EMBL" id="KAJ8971349.1"/>
    </source>
</evidence>
<dbReference type="Gene3D" id="1.10.10.60">
    <property type="entry name" value="Homeodomain-like"/>
    <property type="match status" value="1"/>
</dbReference>
<proteinExistence type="predicted"/>
<dbReference type="EMBL" id="JANEYF010000228">
    <property type="protein sequence ID" value="KAJ8971349.1"/>
    <property type="molecule type" value="Genomic_DNA"/>
</dbReference>
<keyword evidence="3" id="KW-1185">Reference proteome</keyword>
<protein>
    <recommendedName>
        <fullName evidence="1">Myb/SANT-like DNA-binding domain-containing protein</fullName>
    </recommendedName>
</protein>
<feature type="domain" description="Myb/SANT-like DNA-binding" evidence="1">
    <location>
        <begin position="50"/>
        <end position="122"/>
    </location>
</feature>
<dbReference type="Pfam" id="PF13837">
    <property type="entry name" value="Myb_DNA-bind_4"/>
    <property type="match status" value="1"/>
</dbReference>
<comment type="caution">
    <text evidence="2">The sequence shown here is derived from an EMBL/GenBank/DDBJ whole genome shotgun (WGS) entry which is preliminary data.</text>
</comment>
<evidence type="ECO:0000313" key="3">
    <source>
        <dbReference type="Proteomes" id="UP001162156"/>
    </source>
</evidence>